<dbReference type="SUPFAM" id="SSF56112">
    <property type="entry name" value="Protein kinase-like (PK-like)"/>
    <property type="match status" value="1"/>
</dbReference>
<evidence type="ECO:0000313" key="3">
    <source>
        <dbReference type="Proteomes" id="UP001174909"/>
    </source>
</evidence>
<feature type="compositionally biased region" description="Acidic residues" evidence="1">
    <location>
        <begin position="15"/>
        <end position="31"/>
    </location>
</feature>
<name>A0AA35WLZ7_GEOBA</name>
<feature type="region of interest" description="Disordered" evidence="1">
    <location>
        <begin position="1"/>
        <end position="50"/>
    </location>
</feature>
<feature type="compositionally biased region" description="Low complexity" evidence="1">
    <location>
        <begin position="38"/>
        <end position="47"/>
    </location>
</feature>
<accession>A0AA35WLZ7</accession>
<dbReference type="InterPro" id="IPR011009">
    <property type="entry name" value="Kinase-like_dom_sf"/>
</dbReference>
<dbReference type="InterPro" id="IPR008271">
    <property type="entry name" value="Ser/Thr_kinase_AS"/>
</dbReference>
<evidence type="ECO:0000313" key="2">
    <source>
        <dbReference type="EMBL" id="CAI8026378.1"/>
    </source>
</evidence>
<proteinExistence type="predicted"/>
<dbReference type="EMBL" id="CASHTH010002211">
    <property type="protein sequence ID" value="CAI8026378.1"/>
    <property type="molecule type" value="Genomic_DNA"/>
</dbReference>
<dbReference type="GO" id="GO:0004672">
    <property type="term" value="F:protein kinase activity"/>
    <property type="evidence" value="ECO:0007669"/>
    <property type="project" value="InterPro"/>
</dbReference>
<evidence type="ECO:0000256" key="1">
    <source>
        <dbReference type="SAM" id="MobiDB-lite"/>
    </source>
</evidence>
<sequence>MASTSASTSVCDVSAEIDSEESSFDNDEQETTEERDTTTTSEASSSTVVSLLERLRAPKKSELTSKRKIFANPPREPGLADGVFKALHELHDTCSLAHMDLKLDNVCFDPLTHQPILID</sequence>
<evidence type="ECO:0008006" key="4">
    <source>
        <dbReference type="Google" id="ProtNLM"/>
    </source>
</evidence>
<dbReference type="AlphaFoldDB" id="A0AA35WLZ7"/>
<protein>
    <recommendedName>
        <fullName evidence="4">Protein kinase domain-containing protein</fullName>
    </recommendedName>
</protein>
<organism evidence="2 3">
    <name type="scientific">Geodia barretti</name>
    <name type="common">Barrett's horny sponge</name>
    <dbReference type="NCBI Taxonomy" id="519541"/>
    <lineage>
        <taxon>Eukaryota</taxon>
        <taxon>Metazoa</taxon>
        <taxon>Porifera</taxon>
        <taxon>Demospongiae</taxon>
        <taxon>Heteroscleromorpha</taxon>
        <taxon>Tetractinellida</taxon>
        <taxon>Astrophorina</taxon>
        <taxon>Geodiidae</taxon>
        <taxon>Geodia</taxon>
    </lineage>
</organism>
<keyword evidence="3" id="KW-1185">Reference proteome</keyword>
<feature type="non-terminal residue" evidence="2">
    <location>
        <position position="119"/>
    </location>
</feature>
<dbReference type="Proteomes" id="UP001174909">
    <property type="component" value="Unassembled WGS sequence"/>
</dbReference>
<reference evidence="2" key="1">
    <citation type="submission" date="2023-03" db="EMBL/GenBank/DDBJ databases">
        <authorList>
            <person name="Steffen K."/>
            <person name="Cardenas P."/>
        </authorList>
    </citation>
    <scope>NUCLEOTIDE SEQUENCE</scope>
</reference>
<feature type="compositionally biased region" description="Polar residues" evidence="1">
    <location>
        <begin position="1"/>
        <end position="11"/>
    </location>
</feature>
<dbReference type="PROSITE" id="PS00108">
    <property type="entry name" value="PROTEIN_KINASE_ST"/>
    <property type="match status" value="1"/>
</dbReference>
<comment type="caution">
    <text evidence="2">The sequence shown here is derived from an EMBL/GenBank/DDBJ whole genome shotgun (WGS) entry which is preliminary data.</text>
</comment>
<gene>
    <name evidence="2" type="ORF">GBAR_LOCUS15151</name>
</gene>